<accession>A0A8X6NSK5</accession>
<proteinExistence type="predicted"/>
<organism evidence="2 3">
    <name type="scientific">Nephila pilipes</name>
    <name type="common">Giant wood spider</name>
    <name type="synonym">Nephila maculata</name>
    <dbReference type="NCBI Taxonomy" id="299642"/>
    <lineage>
        <taxon>Eukaryota</taxon>
        <taxon>Metazoa</taxon>
        <taxon>Ecdysozoa</taxon>
        <taxon>Arthropoda</taxon>
        <taxon>Chelicerata</taxon>
        <taxon>Arachnida</taxon>
        <taxon>Araneae</taxon>
        <taxon>Araneomorphae</taxon>
        <taxon>Entelegynae</taxon>
        <taxon>Araneoidea</taxon>
        <taxon>Nephilidae</taxon>
        <taxon>Nephila</taxon>
    </lineage>
</organism>
<dbReference type="EMBL" id="BMAW01012855">
    <property type="protein sequence ID" value="GFT30781.1"/>
    <property type="molecule type" value="Genomic_DNA"/>
</dbReference>
<dbReference type="Proteomes" id="UP000887013">
    <property type="component" value="Unassembled WGS sequence"/>
</dbReference>
<dbReference type="AlphaFoldDB" id="A0A8X6NSK5"/>
<feature type="compositionally biased region" description="Polar residues" evidence="1">
    <location>
        <begin position="98"/>
        <end position="114"/>
    </location>
</feature>
<feature type="region of interest" description="Disordered" evidence="1">
    <location>
        <begin position="94"/>
        <end position="114"/>
    </location>
</feature>
<sequence>MNPQVMRNERNRTRSTPYTIPTRVTPEEPMVSRHFENEMHFTWKERDPHVARPVAVVKPIVKGDSPPTVLQMVHMTPAPSPSREGQMLPVEERGMTTPERSFNRKTLGNLTPVL</sequence>
<evidence type="ECO:0000313" key="3">
    <source>
        <dbReference type="Proteomes" id="UP000887013"/>
    </source>
</evidence>
<dbReference type="OrthoDB" id="6462774at2759"/>
<protein>
    <submittedName>
        <fullName evidence="2">Uncharacterized protein</fullName>
    </submittedName>
</protein>
<reference evidence="2" key="1">
    <citation type="submission" date="2020-08" db="EMBL/GenBank/DDBJ databases">
        <title>Multicomponent nature underlies the extraordinary mechanical properties of spider dragline silk.</title>
        <authorList>
            <person name="Kono N."/>
            <person name="Nakamura H."/>
            <person name="Mori M."/>
            <person name="Yoshida Y."/>
            <person name="Ohtoshi R."/>
            <person name="Malay A.D."/>
            <person name="Moran D.A.P."/>
            <person name="Tomita M."/>
            <person name="Numata K."/>
            <person name="Arakawa K."/>
        </authorList>
    </citation>
    <scope>NUCLEOTIDE SEQUENCE</scope>
</reference>
<evidence type="ECO:0000313" key="2">
    <source>
        <dbReference type="EMBL" id="GFT30781.1"/>
    </source>
</evidence>
<keyword evidence="3" id="KW-1185">Reference proteome</keyword>
<comment type="caution">
    <text evidence="2">The sequence shown here is derived from an EMBL/GenBank/DDBJ whole genome shotgun (WGS) entry which is preliminary data.</text>
</comment>
<name>A0A8X6NSK5_NEPPI</name>
<feature type="region of interest" description="Disordered" evidence="1">
    <location>
        <begin position="1"/>
        <end position="24"/>
    </location>
</feature>
<evidence type="ECO:0000256" key="1">
    <source>
        <dbReference type="SAM" id="MobiDB-lite"/>
    </source>
</evidence>
<gene>
    <name evidence="2" type="ORF">NPIL_257951</name>
</gene>